<dbReference type="Gene3D" id="2.60.120.10">
    <property type="entry name" value="Jelly Rolls"/>
    <property type="match status" value="1"/>
</dbReference>
<gene>
    <name evidence="6" type="ordered locus">HEAR1684</name>
</gene>
<dbReference type="Pfam" id="PF13545">
    <property type="entry name" value="HTH_Crp_2"/>
    <property type="match status" value="1"/>
</dbReference>
<dbReference type="Gene3D" id="1.10.10.10">
    <property type="entry name" value="Winged helix-like DNA-binding domain superfamily/Winged helix DNA-binding domain"/>
    <property type="match status" value="1"/>
</dbReference>
<dbReference type="SUPFAM" id="SSF46785">
    <property type="entry name" value="Winged helix' DNA-binding domain"/>
    <property type="match status" value="1"/>
</dbReference>
<evidence type="ECO:0000313" key="6">
    <source>
        <dbReference type="EMBL" id="CAL61841.1"/>
    </source>
</evidence>
<reference evidence="6 7" key="1">
    <citation type="journal article" date="2007" name="PLoS Genet.">
        <title>A tale of two oxidation states: bacterial colonization of arsenic-rich environments.</title>
        <authorList>
            <person name="Muller D."/>
            <person name="Medigue C."/>
            <person name="Koechler S."/>
            <person name="Barbe V."/>
            <person name="Barakat M."/>
            <person name="Talla E."/>
            <person name="Bonnefoy V."/>
            <person name="Krin E."/>
            <person name="Arsene-Ploetze F."/>
            <person name="Carapito C."/>
            <person name="Chandler M."/>
            <person name="Cournoyer B."/>
            <person name="Cruveiller S."/>
            <person name="Dossat C."/>
            <person name="Duval S."/>
            <person name="Heymann M."/>
            <person name="Leize E."/>
            <person name="Lieutaud A."/>
            <person name="Lievremont D."/>
            <person name="Makita Y."/>
            <person name="Mangenot S."/>
            <person name="Nitschke W."/>
            <person name="Ortet P."/>
            <person name="Perdrial N."/>
            <person name="Schoepp B."/>
            <person name="Siguier N."/>
            <person name="Simeonova D.D."/>
            <person name="Rouy Z."/>
            <person name="Segurens B."/>
            <person name="Turlin E."/>
            <person name="Vallenet D."/>
            <person name="Van Dorsselaer A."/>
            <person name="Weiss S."/>
            <person name="Weissenbach J."/>
            <person name="Lett M.C."/>
            <person name="Danchin A."/>
            <person name="Bertin P.N."/>
        </authorList>
    </citation>
    <scope>NUCLEOTIDE SEQUENCE [LARGE SCALE GENOMIC DNA]</scope>
    <source>
        <strain evidence="7">ULPAs1</strain>
    </source>
</reference>
<dbReference type="Proteomes" id="UP000006697">
    <property type="component" value="Chromosome"/>
</dbReference>
<dbReference type="PROSITE" id="PS51063">
    <property type="entry name" value="HTH_CRP_2"/>
    <property type="match status" value="1"/>
</dbReference>
<evidence type="ECO:0000259" key="4">
    <source>
        <dbReference type="PROSITE" id="PS50042"/>
    </source>
</evidence>
<dbReference type="InterPro" id="IPR036388">
    <property type="entry name" value="WH-like_DNA-bd_sf"/>
</dbReference>
<sequence>MAIQTGKIKVQDFLARLPLFNQMTPQELDQIAAGTTEKHVLRGAMLFQRGDPCVGFHLVIYGQIKLAFISPGGGEKVVEIIGPGHSFGEAVMFMEKPYIVSAQALADTLLLHVTKATVFNEVASNPHFAHKMLAGLSRRMHGLICDVEAYSLRSGTQRVIGYLLEGNAREGGDQCNLQVSKTVIASRLNLTPEHFSRILHDLSESGMISVSGRNVRILDIERLRTYEG</sequence>
<evidence type="ECO:0000313" key="7">
    <source>
        <dbReference type="Proteomes" id="UP000006697"/>
    </source>
</evidence>
<keyword evidence="2" id="KW-0238">DNA-binding</keyword>
<accession>A4G5Q4</accession>
<feature type="domain" description="HTH crp-type" evidence="5">
    <location>
        <begin position="153"/>
        <end position="221"/>
    </location>
</feature>
<dbReference type="SUPFAM" id="SSF51206">
    <property type="entry name" value="cAMP-binding domain-like"/>
    <property type="match status" value="1"/>
</dbReference>
<evidence type="ECO:0000256" key="3">
    <source>
        <dbReference type="ARBA" id="ARBA00023163"/>
    </source>
</evidence>
<dbReference type="AlphaFoldDB" id="A4G5Q4"/>
<dbReference type="Pfam" id="PF00027">
    <property type="entry name" value="cNMP_binding"/>
    <property type="match status" value="1"/>
</dbReference>
<dbReference type="GO" id="GO:0003700">
    <property type="term" value="F:DNA-binding transcription factor activity"/>
    <property type="evidence" value="ECO:0007669"/>
    <property type="project" value="TreeGrafter"/>
</dbReference>
<evidence type="ECO:0000259" key="5">
    <source>
        <dbReference type="PROSITE" id="PS51063"/>
    </source>
</evidence>
<dbReference type="PROSITE" id="PS50042">
    <property type="entry name" value="CNMP_BINDING_3"/>
    <property type="match status" value="1"/>
</dbReference>
<dbReference type="GO" id="GO:0005829">
    <property type="term" value="C:cytosol"/>
    <property type="evidence" value="ECO:0007669"/>
    <property type="project" value="TreeGrafter"/>
</dbReference>
<dbReference type="HOGENOM" id="CLU_075053_4_0_4"/>
<evidence type="ECO:0000256" key="1">
    <source>
        <dbReference type="ARBA" id="ARBA00023015"/>
    </source>
</evidence>
<dbReference type="SMART" id="SM00419">
    <property type="entry name" value="HTH_CRP"/>
    <property type="match status" value="1"/>
</dbReference>
<name>A4G5Q4_HERAR</name>
<dbReference type="eggNOG" id="COG0664">
    <property type="taxonomic scope" value="Bacteria"/>
</dbReference>
<dbReference type="PANTHER" id="PTHR24567">
    <property type="entry name" value="CRP FAMILY TRANSCRIPTIONAL REGULATORY PROTEIN"/>
    <property type="match status" value="1"/>
</dbReference>
<keyword evidence="1" id="KW-0805">Transcription regulation</keyword>
<feature type="domain" description="Cyclic nucleotide-binding" evidence="4">
    <location>
        <begin position="19"/>
        <end position="139"/>
    </location>
</feature>
<keyword evidence="3" id="KW-0804">Transcription</keyword>
<evidence type="ECO:0000256" key="2">
    <source>
        <dbReference type="ARBA" id="ARBA00023125"/>
    </source>
</evidence>
<organism evidence="6 7">
    <name type="scientific">Herminiimonas arsenicoxydans</name>
    <dbReference type="NCBI Taxonomy" id="204773"/>
    <lineage>
        <taxon>Bacteria</taxon>
        <taxon>Pseudomonadati</taxon>
        <taxon>Pseudomonadota</taxon>
        <taxon>Betaproteobacteria</taxon>
        <taxon>Burkholderiales</taxon>
        <taxon>Oxalobacteraceae</taxon>
        <taxon>Herminiimonas</taxon>
    </lineage>
</organism>
<protein>
    <submittedName>
        <fullName evidence="6">Regulatory protein</fullName>
    </submittedName>
</protein>
<keyword evidence="7" id="KW-1185">Reference proteome</keyword>
<dbReference type="CDD" id="cd00038">
    <property type="entry name" value="CAP_ED"/>
    <property type="match status" value="1"/>
</dbReference>
<dbReference type="InterPro" id="IPR014710">
    <property type="entry name" value="RmlC-like_jellyroll"/>
</dbReference>
<proteinExistence type="predicted"/>
<dbReference type="GO" id="GO:0003677">
    <property type="term" value="F:DNA binding"/>
    <property type="evidence" value="ECO:0007669"/>
    <property type="project" value="UniProtKB-KW"/>
</dbReference>
<dbReference type="EMBL" id="CU207211">
    <property type="protein sequence ID" value="CAL61841.1"/>
    <property type="molecule type" value="Genomic_DNA"/>
</dbReference>
<dbReference type="InterPro" id="IPR050397">
    <property type="entry name" value="Env_Response_Regulators"/>
</dbReference>
<dbReference type="InterPro" id="IPR000595">
    <property type="entry name" value="cNMP-bd_dom"/>
</dbReference>
<dbReference type="InterPro" id="IPR018490">
    <property type="entry name" value="cNMP-bd_dom_sf"/>
</dbReference>
<dbReference type="STRING" id="204773.HEAR1684"/>
<dbReference type="PANTHER" id="PTHR24567:SF68">
    <property type="entry name" value="DNA-BINDING TRANSCRIPTIONAL DUAL REGULATOR CRP"/>
    <property type="match status" value="1"/>
</dbReference>
<dbReference type="SMART" id="SM00100">
    <property type="entry name" value="cNMP"/>
    <property type="match status" value="1"/>
</dbReference>
<dbReference type="InterPro" id="IPR036390">
    <property type="entry name" value="WH_DNA-bd_sf"/>
</dbReference>
<dbReference type="KEGG" id="har:HEAR1684"/>
<dbReference type="InterPro" id="IPR012318">
    <property type="entry name" value="HTH_CRP"/>
</dbReference>